<dbReference type="eggNOG" id="COG1587">
    <property type="taxonomic scope" value="Bacteria"/>
</dbReference>
<dbReference type="Gene3D" id="3.40.1010.10">
    <property type="entry name" value="Cobalt-precorrin-4 Transmethylase, Domain 1"/>
    <property type="match status" value="1"/>
</dbReference>
<evidence type="ECO:0000256" key="4">
    <source>
        <dbReference type="ARBA" id="ARBA00022691"/>
    </source>
</evidence>
<evidence type="ECO:0000313" key="9">
    <source>
        <dbReference type="EMBL" id="ABD09912.1"/>
    </source>
</evidence>
<dbReference type="PhylomeDB" id="Q2JFN0"/>
<evidence type="ECO:0000256" key="6">
    <source>
        <dbReference type="SAM" id="MobiDB-lite"/>
    </source>
</evidence>
<dbReference type="InterPro" id="IPR035996">
    <property type="entry name" value="4pyrrol_Methylase_sf"/>
</dbReference>
<evidence type="ECO:0000256" key="2">
    <source>
        <dbReference type="ARBA" id="ARBA00022603"/>
    </source>
</evidence>
<dbReference type="AlphaFoldDB" id="Q2JFN0"/>
<dbReference type="RefSeq" id="WP_011434988.1">
    <property type="nucleotide sequence ID" value="NC_007777.1"/>
</dbReference>
<feature type="domain" description="Tetrapyrrole methylase" evidence="7">
    <location>
        <begin position="10"/>
        <end position="221"/>
    </location>
</feature>
<reference evidence="9 10" key="1">
    <citation type="journal article" date="2007" name="Genome Res.">
        <title>Genome characteristics of facultatively symbiotic Frankia sp. strains reflect host range and host plant biogeography.</title>
        <authorList>
            <person name="Normand P."/>
            <person name="Lapierre P."/>
            <person name="Tisa L.S."/>
            <person name="Gogarten J.P."/>
            <person name="Alloisio N."/>
            <person name="Bagnarol E."/>
            <person name="Bassi C.A."/>
            <person name="Berry A.M."/>
            <person name="Bickhart D.M."/>
            <person name="Choisne N."/>
            <person name="Couloux A."/>
            <person name="Cournoyer B."/>
            <person name="Cruveiller S."/>
            <person name="Daubin V."/>
            <person name="Demange N."/>
            <person name="Francino M.P."/>
            <person name="Goltsman E."/>
            <person name="Huang Y."/>
            <person name="Kopp O.R."/>
            <person name="Labarre L."/>
            <person name="Lapidus A."/>
            <person name="Lavire C."/>
            <person name="Marechal J."/>
            <person name="Martinez M."/>
            <person name="Mastronunzio J.E."/>
            <person name="Mullin B.C."/>
            <person name="Niemann J."/>
            <person name="Pujic P."/>
            <person name="Rawnsley T."/>
            <person name="Rouy Z."/>
            <person name="Schenowitz C."/>
            <person name="Sellstedt A."/>
            <person name="Tavares F."/>
            <person name="Tomkins J.P."/>
            <person name="Vallenet D."/>
            <person name="Valverde C."/>
            <person name="Wall L.G."/>
            <person name="Wang Y."/>
            <person name="Medigue C."/>
            <person name="Benson D.R."/>
        </authorList>
    </citation>
    <scope>NUCLEOTIDE SEQUENCE [LARGE SCALE GENOMIC DNA]</scope>
    <source>
        <strain evidence="10">DSM 45818 / CECT 9043 / CcI3</strain>
    </source>
</reference>
<evidence type="ECO:0000256" key="5">
    <source>
        <dbReference type="ARBA" id="ARBA00023244"/>
    </source>
</evidence>
<feature type="region of interest" description="Disordered" evidence="6">
    <location>
        <begin position="368"/>
        <end position="392"/>
    </location>
</feature>
<dbReference type="EMBL" id="CP000249">
    <property type="protein sequence ID" value="ABD09912.1"/>
    <property type="molecule type" value="Genomic_DNA"/>
</dbReference>
<evidence type="ECO:0000259" key="7">
    <source>
        <dbReference type="Pfam" id="PF00590"/>
    </source>
</evidence>
<proteinExistence type="predicted"/>
<evidence type="ECO:0000256" key="3">
    <source>
        <dbReference type="ARBA" id="ARBA00022679"/>
    </source>
</evidence>
<protein>
    <recommendedName>
        <fullName evidence="1">uroporphyrinogen-III C-methyltransferase</fullName>
        <ecNumber evidence="1">2.1.1.107</ecNumber>
    </recommendedName>
</protein>
<dbReference type="KEGG" id="fra:Francci3_0528"/>
<dbReference type="GO" id="GO:0004851">
    <property type="term" value="F:uroporphyrin-III C-methyltransferase activity"/>
    <property type="evidence" value="ECO:0007669"/>
    <property type="project" value="UniProtKB-EC"/>
</dbReference>
<dbReference type="GO" id="GO:0004852">
    <property type="term" value="F:uroporphyrinogen-III synthase activity"/>
    <property type="evidence" value="ECO:0007669"/>
    <property type="project" value="InterPro"/>
</dbReference>
<dbReference type="PANTHER" id="PTHR45790:SF3">
    <property type="entry name" value="S-ADENOSYL-L-METHIONINE-DEPENDENT UROPORPHYRINOGEN III METHYLTRANSFERASE, CHLOROPLASTIC"/>
    <property type="match status" value="1"/>
</dbReference>
<dbReference type="InterPro" id="IPR014777">
    <property type="entry name" value="4pyrrole_Mease_sub1"/>
</dbReference>
<dbReference type="NCBIfam" id="NF004790">
    <property type="entry name" value="PRK06136.1"/>
    <property type="match status" value="1"/>
</dbReference>
<dbReference type="InterPro" id="IPR006366">
    <property type="entry name" value="CobA/CysG_C"/>
</dbReference>
<dbReference type="FunFam" id="3.40.1010.10:FF:000001">
    <property type="entry name" value="Siroheme synthase"/>
    <property type="match status" value="1"/>
</dbReference>
<keyword evidence="2 9" id="KW-0489">Methyltransferase</keyword>
<dbReference type="SUPFAM" id="SSF53790">
    <property type="entry name" value="Tetrapyrrole methylase"/>
    <property type="match status" value="1"/>
</dbReference>
<dbReference type="PANTHER" id="PTHR45790">
    <property type="entry name" value="SIROHEME SYNTHASE-RELATED"/>
    <property type="match status" value="1"/>
</dbReference>
<dbReference type="InterPro" id="IPR036108">
    <property type="entry name" value="4pyrrol_syn_uPrphyn_synt_sf"/>
</dbReference>
<dbReference type="GO" id="GO:0032259">
    <property type="term" value="P:methylation"/>
    <property type="evidence" value="ECO:0007669"/>
    <property type="project" value="UniProtKB-KW"/>
</dbReference>
<dbReference type="CDD" id="cd11642">
    <property type="entry name" value="SUMT"/>
    <property type="match status" value="1"/>
</dbReference>
<sequence length="508" mass="50741">MTDGRSVGEVWLVGAGPGDPGLLTVRGREVLANADVVVTDRLAAAVLLGAAPAGAEIIHVGKSPAAPSWTQEEINAVLVDRARAGARVVRLKGGDPYMLGRGSEEAQACAAAGVACTVVPGVTSALAVPACAGIPVTHRGLAQEVAIVSGHLPPGHPESTVDWAALAASRATIVILMGVARLMDIADALLTGGRPEATPVAVIERGATPAQRVLRTTLDALAIDAIAAGVRSPAVIVVGEVAARRDALALEAGPLTGIRVLVARTRPRPGLLARRLRQLGADAVETVVARPAPVEDAGAALVAALPGAGGLLLADADEVAAVVTLLRRAGTDVRALAGLTLVAAREDAAEALDGLGLASVPVAELSTDPLSADPSSTGPAGPAGPTGSSRVLIAGAADPPDAVCSLRRVPLLTDVTAEPDPRIAEELRHGDFDVAVFASSTAARGTAEIYGPLPPDLLIAAMGRRSALACAAAGMRVDIVPTEPGVHPLAAAVADFVVTSRSTGSPGG</sequence>
<name>Q2JFN0_FRACC</name>
<dbReference type="Gene3D" id="3.40.50.10090">
    <property type="match status" value="1"/>
</dbReference>
<keyword evidence="3 9" id="KW-0808">Transferase</keyword>
<dbReference type="STRING" id="106370.Francci3_0528"/>
<dbReference type="PROSITE" id="PS00839">
    <property type="entry name" value="SUMT_1"/>
    <property type="match status" value="1"/>
</dbReference>
<dbReference type="HOGENOM" id="CLU_011276_6_8_11"/>
<dbReference type="NCBIfam" id="TIGR01469">
    <property type="entry name" value="cobA_cysG_Cterm"/>
    <property type="match status" value="1"/>
</dbReference>
<dbReference type="InterPro" id="IPR014776">
    <property type="entry name" value="4pyrrole_Mease_sub2"/>
</dbReference>
<evidence type="ECO:0000256" key="1">
    <source>
        <dbReference type="ARBA" id="ARBA00012162"/>
    </source>
</evidence>
<evidence type="ECO:0000259" key="8">
    <source>
        <dbReference type="Pfam" id="PF02602"/>
    </source>
</evidence>
<dbReference type="GO" id="GO:0019354">
    <property type="term" value="P:siroheme biosynthetic process"/>
    <property type="evidence" value="ECO:0007669"/>
    <property type="project" value="InterPro"/>
</dbReference>
<dbReference type="Pfam" id="PF02602">
    <property type="entry name" value="HEM4"/>
    <property type="match status" value="1"/>
</dbReference>
<accession>Q2JFN0</accession>
<dbReference type="InterPro" id="IPR000878">
    <property type="entry name" value="4pyrrol_Mease"/>
</dbReference>
<dbReference type="InterPro" id="IPR003043">
    <property type="entry name" value="Uropor_MeTrfase_CS"/>
</dbReference>
<keyword evidence="5" id="KW-0627">Porphyrin biosynthesis</keyword>
<feature type="domain" description="Tetrapyrrole biosynthesis uroporphyrinogen III synthase" evidence="8">
    <location>
        <begin position="416"/>
        <end position="489"/>
    </location>
</feature>
<dbReference type="InterPro" id="IPR003754">
    <property type="entry name" value="4pyrrol_synth_uPrphyn_synth"/>
</dbReference>
<feature type="compositionally biased region" description="Low complexity" evidence="6">
    <location>
        <begin position="374"/>
        <end position="389"/>
    </location>
</feature>
<dbReference type="SUPFAM" id="SSF69618">
    <property type="entry name" value="HemD-like"/>
    <property type="match status" value="1"/>
</dbReference>
<dbReference type="InterPro" id="IPR050161">
    <property type="entry name" value="Siro_Cobalamin_biosynth"/>
</dbReference>
<dbReference type="FunFam" id="3.30.950.10:FF:000001">
    <property type="entry name" value="Siroheme synthase"/>
    <property type="match status" value="1"/>
</dbReference>
<dbReference type="Pfam" id="PF00590">
    <property type="entry name" value="TP_methylase"/>
    <property type="match status" value="1"/>
</dbReference>
<keyword evidence="4" id="KW-0949">S-adenosyl-L-methionine</keyword>
<evidence type="ECO:0000313" key="10">
    <source>
        <dbReference type="Proteomes" id="UP000001937"/>
    </source>
</evidence>
<keyword evidence="10" id="KW-1185">Reference proteome</keyword>
<gene>
    <name evidence="9" type="ordered locus">Francci3_0528</name>
</gene>
<dbReference type="Proteomes" id="UP000001937">
    <property type="component" value="Chromosome"/>
</dbReference>
<organism evidence="9 10">
    <name type="scientific">Frankia casuarinae (strain DSM 45818 / CECT 9043 / HFP020203 / CcI3)</name>
    <dbReference type="NCBI Taxonomy" id="106370"/>
    <lineage>
        <taxon>Bacteria</taxon>
        <taxon>Bacillati</taxon>
        <taxon>Actinomycetota</taxon>
        <taxon>Actinomycetes</taxon>
        <taxon>Frankiales</taxon>
        <taxon>Frankiaceae</taxon>
        <taxon>Frankia</taxon>
    </lineage>
</organism>
<dbReference type="EC" id="2.1.1.107" evidence="1"/>
<dbReference type="Gene3D" id="3.30.950.10">
    <property type="entry name" value="Methyltransferase, Cobalt-precorrin-4 Transmethylase, Domain 2"/>
    <property type="match status" value="1"/>
</dbReference>
<dbReference type="eggNOG" id="COG0007">
    <property type="taxonomic scope" value="Bacteria"/>
</dbReference>